<name>A0A3B0Y5Q2_9ZZZZ</name>
<gene>
    <name evidence="1" type="ORF">MNBD_GAMMA10-676</name>
</gene>
<sequence>TVLHTFKIASLFLLSGLLIACGGGSAGGTDTSAPPSNDVIQINFKFDNDTDGWAAGFADYPIGEDSAFELTSGFTPLPAPLQSLAGFSVSGRNSSDDLFMFIKKKFNGFAGNSQYEIQFDLTFASNAPAGCIGVGGAPGEAVTLKAGASITEPRAVNNGNNFNIMNIDKGNQKVGGSDAIVIGDFANSKNCDDNDFTYELKTLKNDTTSYRVLTSADGSLWFTFSTDSGFESTTRIYYISGTITASKI</sequence>
<dbReference type="AlphaFoldDB" id="A0A3B0Y5Q2"/>
<evidence type="ECO:0000313" key="1">
    <source>
        <dbReference type="EMBL" id="VAW63894.1"/>
    </source>
</evidence>
<dbReference type="EMBL" id="UOFJ01000122">
    <property type="protein sequence ID" value="VAW63894.1"/>
    <property type="molecule type" value="Genomic_DNA"/>
</dbReference>
<reference evidence="1" key="1">
    <citation type="submission" date="2018-06" db="EMBL/GenBank/DDBJ databases">
        <authorList>
            <person name="Zhirakovskaya E."/>
        </authorList>
    </citation>
    <scope>NUCLEOTIDE SEQUENCE</scope>
</reference>
<proteinExistence type="predicted"/>
<protein>
    <submittedName>
        <fullName evidence="1">Uncharacterized protein</fullName>
    </submittedName>
</protein>
<accession>A0A3B0Y5Q2</accession>
<organism evidence="1">
    <name type="scientific">hydrothermal vent metagenome</name>
    <dbReference type="NCBI Taxonomy" id="652676"/>
    <lineage>
        <taxon>unclassified sequences</taxon>
        <taxon>metagenomes</taxon>
        <taxon>ecological metagenomes</taxon>
    </lineage>
</organism>
<feature type="non-terminal residue" evidence="1">
    <location>
        <position position="1"/>
    </location>
</feature>